<comment type="caution">
    <text evidence="2">The sequence shown here is derived from an EMBL/GenBank/DDBJ whole genome shotgun (WGS) entry which is preliminary data.</text>
</comment>
<dbReference type="InterPro" id="IPR057670">
    <property type="entry name" value="SH3_retrovirus"/>
</dbReference>
<proteinExistence type="predicted"/>
<reference evidence="2" key="1">
    <citation type="submission" date="2020-06" db="EMBL/GenBank/DDBJ databases">
        <authorList>
            <person name="Li T."/>
            <person name="Hu X."/>
            <person name="Zhang T."/>
            <person name="Song X."/>
            <person name="Zhang H."/>
            <person name="Dai N."/>
            <person name="Sheng W."/>
            <person name="Hou X."/>
            <person name="Wei L."/>
        </authorList>
    </citation>
    <scope>NUCLEOTIDE SEQUENCE</scope>
    <source>
        <strain evidence="2">KEN8</strain>
        <tissue evidence="2">Leaf</tissue>
    </source>
</reference>
<name>A0AAW2R7X7_9LAMI</name>
<dbReference type="AlphaFoldDB" id="A0AAW2R7X7"/>
<organism evidence="2">
    <name type="scientific">Sesamum calycinum</name>
    <dbReference type="NCBI Taxonomy" id="2727403"/>
    <lineage>
        <taxon>Eukaryota</taxon>
        <taxon>Viridiplantae</taxon>
        <taxon>Streptophyta</taxon>
        <taxon>Embryophyta</taxon>
        <taxon>Tracheophyta</taxon>
        <taxon>Spermatophyta</taxon>
        <taxon>Magnoliopsida</taxon>
        <taxon>eudicotyledons</taxon>
        <taxon>Gunneridae</taxon>
        <taxon>Pentapetalae</taxon>
        <taxon>asterids</taxon>
        <taxon>lamiids</taxon>
        <taxon>Lamiales</taxon>
        <taxon>Pedaliaceae</taxon>
        <taxon>Sesamum</taxon>
    </lineage>
</organism>
<feature type="domain" description="Retroviral polymerase SH3-like" evidence="1">
    <location>
        <begin position="179"/>
        <end position="208"/>
    </location>
</feature>
<protein>
    <recommendedName>
        <fullName evidence="1">Retroviral polymerase SH3-like domain-containing protein</fullName>
    </recommendedName>
</protein>
<dbReference type="Pfam" id="PF25597">
    <property type="entry name" value="SH3_retrovirus"/>
    <property type="match status" value="1"/>
</dbReference>
<sequence>MKEVYVVPDRHVRYATKSFFGTKMTKGSFVQEHGIKMLSLVEKLEDLQTGLDNDTYIDVIFQLLPPSYDSYVSEPLVLVGEASTSKAKDKRARHWKRKKGTGKKLSRDEAVLKLGDGKGIAAETKTHRSGMRGNNLQFLSERKDDQEALFRTKYACQRSVGFDLFRRLWATEYTSQRSVGYPKETTGYYFYDLSEQKVFVSRNAVFLKIGFSADTRHEELLLKESSDATPQMNAVTSSAPIVPTNDIPIIRRSARVSQQPERYGFLDLTDQLDNDPKIYGKAMSNIDSEKWIEAMKIRDGLHEFRQGYTQRPRVDYEEIYSPVAMAKSIQIMFAIVDFNTPLGKVYEGRDRITTYLPIEDFNFIGDVSISNENQPIARTESRLIDPELDGFPRDFSFDPSLESSSLGIHMFDHAKICSRLPIHHRKLAIISSLHANKEGVLKELKEFGVPSQSTSPNLILDMSKHLYFGTTPNYQETKLINCLEAAA</sequence>
<reference evidence="2" key="2">
    <citation type="journal article" date="2024" name="Plant">
        <title>Genomic evolution and insights into agronomic trait innovations of Sesamum species.</title>
        <authorList>
            <person name="Miao H."/>
            <person name="Wang L."/>
            <person name="Qu L."/>
            <person name="Liu H."/>
            <person name="Sun Y."/>
            <person name="Le M."/>
            <person name="Wang Q."/>
            <person name="Wei S."/>
            <person name="Zheng Y."/>
            <person name="Lin W."/>
            <person name="Duan Y."/>
            <person name="Cao H."/>
            <person name="Xiong S."/>
            <person name="Wang X."/>
            <person name="Wei L."/>
            <person name="Li C."/>
            <person name="Ma Q."/>
            <person name="Ju M."/>
            <person name="Zhao R."/>
            <person name="Li G."/>
            <person name="Mu C."/>
            <person name="Tian Q."/>
            <person name="Mei H."/>
            <person name="Zhang T."/>
            <person name="Gao T."/>
            <person name="Zhang H."/>
        </authorList>
    </citation>
    <scope>NUCLEOTIDE SEQUENCE</scope>
    <source>
        <strain evidence="2">KEN8</strain>
    </source>
</reference>
<evidence type="ECO:0000259" key="1">
    <source>
        <dbReference type="Pfam" id="PF25597"/>
    </source>
</evidence>
<gene>
    <name evidence="2" type="ORF">Scaly_0674900</name>
</gene>
<evidence type="ECO:0000313" key="2">
    <source>
        <dbReference type="EMBL" id="KAL0375573.1"/>
    </source>
</evidence>
<accession>A0AAW2R7X7</accession>
<dbReference type="EMBL" id="JACGWM010000004">
    <property type="protein sequence ID" value="KAL0375573.1"/>
    <property type="molecule type" value="Genomic_DNA"/>
</dbReference>